<dbReference type="GeneID" id="54463150"/>
<proteinExistence type="predicted"/>
<sequence length="294" mass="31889">MCLSCAAEDILLIFCRPAAFKEVLNKGGFSRTGPGSFRTGVGLNKPDFFTSYCWAQRQVSKAGGATGAFNANAAAFALAGGISVAVVGRGMHRDSQVVFNNTARVINGRKATGVVVYFNTLIVHIRPRTVHKKRLKTTDVGQEGIKQLTVLLKSRVEFVRCLKATHDGVANDILYDVLHFSPEHLSTRLRSDFVTLCELSACSFLPIQRPAGAPVAVDSLLDLEHALNCRYPRDKLLLGRVADGGGLFFEEVIKADLVELPFFDKDASSLRFGSGEGASRSGIRKDSNVRGKAR</sequence>
<protein>
    <submittedName>
        <fullName evidence="2 4">Uncharacterized protein</fullName>
    </submittedName>
</protein>
<gene>
    <name evidence="2 4" type="ORF">BDZ99DRAFT_479612</name>
</gene>
<name>A0A6A6YC04_9PEZI</name>
<evidence type="ECO:0000313" key="3">
    <source>
        <dbReference type="Proteomes" id="UP000504636"/>
    </source>
</evidence>
<dbReference type="EMBL" id="MU003707">
    <property type="protein sequence ID" value="KAF2806351.1"/>
    <property type="molecule type" value="Genomic_DNA"/>
</dbReference>
<feature type="compositionally biased region" description="Basic and acidic residues" evidence="1">
    <location>
        <begin position="283"/>
        <end position="294"/>
    </location>
</feature>
<keyword evidence="3" id="KW-1185">Reference proteome</keyword>
<evidence type="ECO:0000313" key="4">
    <source>
        <dbReference type="RefSeq" id="XP_033573315.1"/>
    </source>
</evidence>
<feature type="region of interest" description="Disordered" evidence="1">
    <location>
        <begin position="273"/>
        <end position="294"/>
    </location>
</feature>
<organism evidence="2">
    <name type="scientific">Mytilinidion resinicola</name>
    <dbReference type="NCBI Taxonomy" id="574789"/>
    <lineage>
        <taxon>Eukaryota</taxon>
        <taxon>Fungi</taxon>
        <taxon>Dikarya</taxon>
        <taxon>Ascomycota</taxon>
        <taxon>Pezizomycotina</taxon>
        <taxon>Dothideomycetes</taxon>
        <taxon>Pleosporomycetidae</taxon>
        <taxon>Mytilinidiales</taxon>
        <taxon>Mytilinidiaceae</taxon>
        <taxon>Mytilinidion</taxon>
    </lineage>
</organism>
<accession>A0A6A6YC04</accession>
<dbReference type="Proteomes" id="UP000504636">
    <property type="component" value="Unplaced"/>
</dbReference>
<dbReference type="RefSeq" id="XP_033573315.1">
    <property type="nucleotide sequence ID" value="XM_033722257.1"/>
</dbReference>
<reference evidence="4" key="2">
    <citation type="submission" date="2020-04" db="EMBL/GenBank/DDBJ databases">
        <authorList>
            <consortium name="NCBI Genome Project"/>
        </authorList>
    </citation>
    <scope>NUCLEOTIDE SEQUENCE</scope>
    <source>
        <strain evidence="4">CBS 304.34</strain>
    </source>
</reference>
<evidence type="ECO:0000256" key="1">
    <source>
        <dbReference type="SAM" id="MobiDB-lite"/>
    </source>
</evidence>
<evidence type="ECO:0000313" key="2">
    <source>
        <dbReference type="EMBL" id="KAF2806351.1"/>
    </source>
</evidence>
<dbReference type="AlphaFoldDB" id="A0A6A6YC04"/>
<reference evidence="2 4" key="1">
    <citation type="journal article" date="2020" name="Stud. Mycol.">
        <title>101 Dothideomycetes genomes: a test case for predicting lifestyles and emergence of pathogens.</title>
        <authorList>
            <person name="Haridas S."/>
            <person name="Albert R."/>
            <person name="Binder M."/>
            <person name="Bloem J."/>
            <person name="Labutti K."/>
            <person name="Salamov A."/>
            <person name="Andreopoulos B."/>
            <person name="Baker S."/>
            <person name="Barry K."/>
            <person name="Bills G."/>
            <person name="Bluhm B."/>
            <person name="Cannon C."/>
            <person name="Castanera R."/>
            <person name="Culley D."/>
            <person name="Daum C."/>
            <person name="Ezra D."/>
            <person name="Gonzalez J."/>
            <person name="Henrissat B."/>
            <person name="Kuo A."/>
            <person name="Liang C."/>
            <person name="Lipzen A."/>
            <person name="Lutzoni F."/>
            <person name="Magnuson J."/>
            <person name="Mondo S."/>
            <person name="Nolan M."/>
            <person name="Ohm R."/>
            <person name="Pangilinan J."/>
            <person name="Park H.-J."/>
            <person name="Ramirez L."/>
            <person name="Alfaro M."/>
            <person name="Sun H."/>
            <person name="Tritt A."/>
            <person name="Yoshinaga Y."/>
            <person name="Zwiers L.-H."/>
            <person name="Turgeon B."/>
            <person name="Goodwin S."/>
            <person name="Spatafora J."/>
            <person name="Crous P."/>
            <person name="Grigoriev I."/>
        </authorList>
    </citation>
    <scope>NUCLEOTIDE SEQUENCE</scope>
    <source>
        <strain evidence="2 4">CBS 304.34</strain>
    </source>
</reference>
<reference evidence="4" key="3">
    <citation type="submission" date="2025-04" db="UniProtKB">
        <authorList>
            <consortium name="RefSeq"/>
        </authorList>
    </citation>
    <scope>IDENTIFICATION</scope>
    <source>
        <strain evidence="4">CBS 304.34</strain>
    </source>
</reference>